<accession>A0A937X160</accession>
<dbReference type="Proteomes" id="UP000703893">
    <property type="component" value="Unassembled WGS sequence"/>
</dbReference>
<dbReference type="AlphaFoldDB" id="A0A937X160"/>
<evidence type="ECO:0000313" key="2">
    <source>
        <dbReference type="EMBL" id="MBM3274091.1"/>
    </source>
</evidence>
<dbReference type="InterPro" id="IPR050574">
    <property type="entry name" value="HPF/YfiA_ribosome-assoc"/>
</dbReference>
<gene>
    <name evidence="2" type="primary">raiA</name>
    <name evidence="2" type="ORF">FJZ00_02980</name>
</gene>
<dbReference type="SUPFAM" id="SSF69754">
    <property type="entry name" value="Ribosome binding protein Y (YfiA homologue)"/>
    <property type="match status" value="1"/>
</dbReference>
<dbReference type="InterPro" id="IPR003489">
    <property type="entry name" value="RHF/RaiA"/>
</dbReference>
<dbReference type="InterPro" id="IPR036567">
    <property type="entry name" value="RHF-like"/>
</dbReference>
<dbReference type="Pfam" id="PF02482">
    <property type="entry name" value="Ribosomal_S30AE"/>
    <property type="match status" value="1"/>
</dbReference>
<dbReference type="GO" id="GO:0043024">
    <property type="term" value="F:ribosomal small subunit binding"/>
    <property type="evidence" value="ECO:0007669"/>
    <property type="project" value="TreeGrafter"/>
</dbReference>
<reference evidence="2 3" key="1">
    <citation type="submission" date="2019-03" db="EMBL/GenBank/DDBJ databases">
        <title>Lake Tanganyika Metagenome-Assembled Genomes (MAGs).</title>
        <authorList>
            <person name="Tran P."/>
        </authorList>
    </citation>
    <scope>NUCLEOTIDE SEQUENCE [LARGE SCALE GENOMIC DNA]</scope>
    <source>
        <strain evidence="2">K_DeepCast_65m_m2_236</strain>
    </source>
</reference>
<dbReference type="EMBL" id="VGJX01000118">
    <property type="protein sequence ID" value="MBM3274091.1"/>
    <property type="molecule type" value="Genomic_DNA"/>
</dbReference>
<dbReference type="GO" id="GO:0045900">
    <property type="term" value="P:negative regulation of translational elongation"/>
    <property type="evidence" value="ECO:0007669"/>
    <property type="project" value="TreeGrafter"/>
</dbReference>
<sequence>MELVIKGKNIEITESLRDYAAKKLGRITKTADSVQSAHVELTVIKNPSVAENQVVEVTLFANGNVIRGEEASDSMYASIDLVS</sequence>
<evidence type="ECO:0000256" key="1">
    <source>
        <dbReference type="ARBA" id="ARBA00022845"/>
    </source>
</evidence>
<dbReference type="PANTHER" id="PTHR33231:SF1">
    <property type="entry name" value="30S RIBOSOMAL PROTEIN"/>
    <property type="match status" value="1"/>
</dbReference>
<keyword evidence="1" id="KW-0810">Translation regulation</keyword>
<dbReference type="CDD" id="cd00552">
    <property type="entry name" value="RaiA"/>
    <property type="match status" value="1"/>
</dbReference>
<dbReference type="NCBIfam" id="TIGR00741">
    <property type="entry name" value="yfiA"/>
    <property type="match status" value="1"/>
</dbReference>
<proteinExistence type="predicted"/>
<evidence type="ECO:0000313" key="3">
    <source>
        <dbReference type="Proteomes" id="UP000703893"/>
    </source>
</evidence>
<dbReference type="Gene3D" id="3.30.160.100">
    <property type="entry name" value="Ribosome hibernation promotion factor-like"/>
    <property type="match status" value="1"/>
</dbReference>
<organism evidence="2 3">
    <name type="scientific">Candidatus Tanganyikabacteria bacterium</name>
    <dbReference type="NCBI Taxonomy" id="2961651"/>
    <lineage>
        <taxon>Bacteria</taxon>
        <taxon>Bacillati</taxon>
        <taxon>Candidatus Sericytochromatia</taxon>
        <taxon>Candidatus Tanganyikabacteria</taxon>
    </lineage>
</organism>
<dbReference type="GO" id="GO:0022627">
    <property type="term" value="C:cytosolic small ribosomal subunit"/>
    <property type="evidence" value="ECO:0007669"/>
    <property type="project" value="TreeGrafter"/>
</dbReference>
<feature type="non-terminal residue" evidence="2">
    <location>
        <position position="83"/>
    </location>
</feature>
<protein>
    <submittedName>
        <fullName evidence="2">Ribosome-associated translation inhibitor RaiA</fullName>
    </submittedName>
</protein>
<dbReference type="PANTHER" id="PTHR33231">
    <property type="entry name" value="30S RIBOSOMAL PROTEIN"/>
    <property type="match status" value="1"/>
</dbReference>
<name>A0A937X160_9BACT</name>
<comment type="caution">
    <text evidence="2">The sequence shown here is derived from an EMBL/GenBank/DDBJ whole genome shotgun (WGS) entry which is preliminary data.</text>
</comment>